<feature type="domain" description="SH3" evidence="2">
    <location>
        <begin position="66"/>
        <end position="123"/>
    </location>
</feature>
<evidence type="ECO:0000259" key="2">
    <source>
        <dbReference type="PROSITE" id="PS50002"/>
    </source>
</evidence>
<dbReference type="InterPro" id="IPR001452">
    <property type="entry name" value="SH3_domain"/>
</dbReference>
<evidence type="ECO:0000256" key="1">
    <source>
        <dbReference type="ARBA" id="ARBA00022443"/>
    </source>
</evidence>
<organism evidence="3">
    <name type="scientific">Salmonella typhimurium</name>
    <dbReference type="NCBI Taxonomy" id="90371"/>
    <lineage>
        <taxon>Bacteria</taxon>
        <taxon>Pseudomonadati</taxon>
        <taxon>Pseudomonadota</taxon>
        <taxon>Gammaproteobacteria</taxon>
        <taxon>Enterobacterales</taxon>
        <taxon>Enterobacteriaceae</taxon>
        <taxon>Salmonella</taxon>
    </lineage>
</organism>
<accession>A0A708NEN6</accession>
<reference evidence="3" key="2">
    <citation type="submission" date="2019-08" db="EMBL/GenBank/DDBJ databases">
        <authorList>
            <consortium name="NCBI Pathogen Detection Project"/>
        </authorList>
    </citation>
    <scope>NUCLEOTIDE SEQUENCE</scope>
    <source>
        <strain evidence="3">6079U</strain>
    </source>
</reference>
<dbReference type="SMART" id="SM00326">
    <property type="entry name" value="SH3"/>
    <property type="match status" value="2"/>
</dbReference>
<dbReference type="PROSITE" id="PS50002">
    <property type="entry name" value="SH3"/>
    <property type="match status" value="1"/>
</dbReference>
<dbReference type="PIRSF" id="PIRSF034961">
    <property type="entry name" value="UCP034961_SH3_2"/>
    <property type="match status" value="1"/>
</dbReference>
<comment type="caution">
    <text evidence="3">The sequence shown here is derived from an EMBL/GenBank/DDBJ whole genome shotgun (WGS) entry which is preliminary data.</text>
</comment>
<dbReference type="InterPro" id="IPR036028">
    <property type="entry name" value="SH3-like_dom_sf"/>
</dbReference>
<name>A0A708NEN6_SALTM</name>
<protein>
    <recommendedName>
        <fullName evidence="2">SH3 domain-containing protein</fullName>
    </recommendedName>
</protein>
<dbReference type="InterPro" id="IPR014593">
    <property type="entry name" value="UCP034961_SH3_2"/>
</dbReference>
<dbReference type="Gene3D" id="2.30.30.40">
    <property type="entry name" value="SH3 Domains"/>
    <property type="match status" value="1"/>
</dbReference>
<dbReference type="SUPFAM" id="SSF50044">
    <property type="entry name" value="SH3-domain"/>
    <property type="match status" value="2"/>
</dbReference>
<reference evidence="3" key="1">
    <citation type="journal article" date="2018" name="Genome Biol.">
        <title>SKESA: strategic k-mer extension for scrupulous assemblies.</title>
        <authorList>
            <person name="Souvorov A."/>
            <person name="Agarwala R."/>
            <person name="Lipman D.J."/>
        </authorList>
    </citation>
    <scope>NUCLEOTIDE SEQUENCE</scope>
    <source>
        <strain evidence="3">6079U</strain>
    </source>
</reference>
<proteinExistence type="predicted"/>
<dbReference type="AlphaFoldDB" id="A0A708NEN6"/>
<gene>
    <name evidence="3" type="ORF">G0M21_16690</name>
</gene>
<sequence length="131" mass="15002">MTAQLRFTARGSHISEYPDPISFTRGTSLIIHEKYEGEEGWDNWFYCTLPGHTGGWVPGQILDRDEGTYRGLAKEDYTARELEVKKGDELVGLKSLNGWMWCERLSDGQSGWVPLSMLHRHTADNSYRTPH</sequence>
<evidence type="ECO:0000313" key="3">
    <source>
        <dbReference type="EMBL" id="HAD0571321.1"/>
    </source>
</evidence>
<dbReference type="Pfam" id="PF07653">
    <property type="entry name" value="SH3_2"/>
    <property type="match status" value="2"/>
</dbReference>
<keyword evidence="1" id="KW-0728">SH3 domain</keyword>
<dbReference type="EMBL" id="DAANNC010000038">
    <property type="protein sequence ID" value="HAD0571321.1"/>
    <property type="molecule type" value="Genomic_DNA"/>
</dbReference>